<accession>A0AAD6YU81</accession>
<evidence type="ECO:0000313" key="2">
    <source>
        <dbReference type="Proteomes" id="UP001219525"/>
    </source>
</evidence>
<dbReference type="EMBL" id="JARJCW010000001">
    <property type="protein sequence ID" value="KAJ7229961.1"/>
    <property type="molecule type" value="Genomic_DNA"/>
</dbReference>
<organism evidence="1 2">
    <name type="scientific">Mycena pura</name>
    <dbReference type="NCBI Taxonomy" id="153505"/>
    <lineage>
        <taxon>Eukaryota</taxon>
        <taxon>Fungi</taxon>
        <taxon>Dikarya</taxon>
        <taxon>Basidiomycota</taxon>
        <taxon>Agaricomycotina</taxon>
        <taxon>Agaricomycetes</taxon>
        <taxon>Agaricomycetidae</taxon>
        <taxon>Agaricales</taxon>
        <taxon>Marasmiineae</taxon>
        <taxon>Mycenaceae</taxon>
        <taxon>Mycena</taxon>
    </lineage>
</organism>
<evidence type="ECO:0000313" key="1">
    <source>
        <dbReference type="EMBL" id="KAJ7229961.1"/>
    </source>
</evidence>
<reference evidence="1" key="1">
    <citation type="submission" date="2023-03" db="EMBL/GenBank/DDBJ databases">
        <title>Massive genome expansion in bonnet fungi (Mycena s.s.) driven by repeated elements and novel gene families across ecological guilds.</title>
        <authorList>
            <consortium name="Lawrence Berkeley National Laboratory"/>
            <person name="Harder C.B."/>
            <person name="Miyauchi S."/>
            <person name="Viragh M."/>
            <person name="Kuo A."/>
            <person name="Thoen E."/>
            <person name="Andreopoulos B."/>
            <person name="Lu D."/>
            <person name="Skrede I."/>
            <person name="Drula E."/>
            <person name="Henrissat B."/>
            <person name="Morin E."/>
            <person name="Kohler A."/>
            <person name="Barry K."/>
            <person name="LaButti K."/>
            <person name="Morin E."/>
            <person name="Salamov A."/>
            <person name="Lipzen A."/>
            <person name="Mereny Z."/>
            <person name="Hegedus B."/>
            <person name="Baldrian P."/>
            <person name="Stursova M."/>
            <person name="Weitz H."/>
            <person name="Taylor A."/>
            <person name="Grigoriev I.V."/>
            <person name="Nagy L.G."/>
            <person name="Martin F."/>
            <person name="Kauserud H."/>
        </authorList>
    </citation>
    <scope>NUCLEOTIDE SEQUENCE</scope>
    <source>
        <strain evidence="1">9144</strain>
    </source>
</reference>
<proteinExistence type="predicted"/>
<gene>
    <name evidence="1" type="ORF">GGX14DRAFT_383922</name>
</gene>
<keyword evidence="2" id="KW-1185">Reference proteome</keyword>
<comment type="caution">
    <text evidence="1">The sequence shown here is derived from an EMBL/GenBank/DDBJ whole genome shotgun (WGS) entry which is preliminary data.</text>
</comment>
<name>A0AAD6YU81_9AGAR</name>
<dbReference type="Proteomes" id="UP001219525">
    <property type="component" value="Unassembled WGS sequence"/>
</dbReference>
<protein>
    <submittedName>
        <fullName evidence="1">Uncharacterized protein</fullName>
    </submittedName>
</protein>
<sequence>MAMKAVVQIKRVARRVTRERAFRLFGLCGGQSLGQEEVERFACTIVTDVKKRGNPISICPSLDSNEELSLKGLVECIRISLGGQPSLDSNEWIPLEGLASNKLSVFCTPPAWHQVGVGLACPGLDSNEELSLKGFLDTDSASEDVLLYTTRTVVGLTLSLSCPGLDSNEELPLKGFLGYKVSKRGRVTVHHQDGGGTHNGVPTLTPGFKYHRNQCVLVFVGKLRSRARRVVRENVRVGLVSQSERAAAVTVQFRSIRKPNKELESLHALWRMEKNVEAIYILQLSLSCPGLDSNEGLPLKGFLDTDSASEDVLLYTTRTVVGLTVSHLSIGVGSAQPGCLKRYGKTKSMCAGGGWQVAVSRAPRCSRERSGRFGFAERESSRGFDKENQIRSWRAEFACTGGWKKCGGYMRLPLSCPGLDSNEGLPLQDFFARTCYCTPPGRWWDSRWGHSGRSSEITATTVELFSVEACEKNGGNLMSKDVPGLDPNDFLSPDIK</sequence>
<dbReference type="AlphaFoldDB" id="A0AAD6YU81"/>